<organism evidence="2 3">
    <name type="scientific">Scardovia inopinata F0304</name>
    <dbReference type="NCBI Taxonomy" id="641146"/>
    <lineage>
        <taxon>Bacteria</taxon>
        <taxon>Bacillati</taxon>
        <taxon>Actinomycetota</taxon>
        <taxon>Actinomycetes</taxon>
        <taxon>Bifidobacteriales</taxon>
        <taxon>Bifidobacteriaceae</taxon>
        <taxon>Scardovia</taxon>
    </lineage>
</organism>
<evidence type="ECO:0000313" key="2">
    <source>
        <dbReference type="EMBL" id="EQW15225.1"/>
    </source>
</evidence>
<reference evidence="2 3" key="1">
    <citation type="submission" date="2012-01" db="EMBL/GenBank/DDBJ databases">
        <title>The Genome Sequence of Scardovia inopinata F0304.</title>
        <authorList>
            <consortium name="The Broad Institute Genome Sequencing Platform"/>
            <person name="Ward D."/>
            <person name="Earl A."/>
            <person name="Feldgarden M."/>
            <person name="Gevers D."/>
            <person name="Young S."/>
            <person name="Zeng Q."/>
            <person name="Koehrsen M."/>
            <person name="Alvarado L."/>
            <person name="Berlin A.M."/>
            <person name="Borenstein D."/>
            <person name="Chapman S.B."/>
            <person name="Chen Z."/>
            <person name="Engels R."/>
            <person name="Freedman E."/>
            <person name="Gellesch M."/>
            <person name="Goldberg J."/>
            <person name="Griggs A."/>
            <person name="Gujja S."/>
            <person name="Heilman E.R."/>
            <person name="Heiman D.I."/>
            <person name="Hepburn T.A."/>
            <person name="Howarth C."/>
            <person name="Jen D."/>
            <person name="Larson L."/>
            <person name="Mehta T."/>
            <person name="Park D."/>
            <person name="Pearson M."/>
            <person name="Richards J."/>
            <person name="Roberts A."/>
            <person name="Saif S."/>
            <person name="Shea T.D."/>
            <person name="Shenoy N."/>
            <person name="Sisk P."/>
            <person name="Stolte C."/>
            <person name="Sykes S.N."/>
            <person name="Walk T."/>
            <person name="White J."/>
            <person name="Yandava C."/>
            <person name="Izard J."/>
            <person name="Baranova O.V."/>
            <person name="Blanton J.M."/>
            <person name="Tanner A.C."/>
            <person name="Dewhirst F."/>
            <person name="Haas B."/>
            <person name="Nusbaum C."/>
            <person name="Birren B."/>
        </authorList>
    </citation>
    <scope>NUCLEOTIDE SEQUENCE [LARGE SCALE GENOMIC DNA]</scope>
    <source>
        <strain evidence="2 3">F0304</strain>
    </source>
</reference>
<dbReference type="Proteomes" id="UP000005777">
    <property type="component" value="Unassembled WGS sequence"/>
</dbReference>
<feature type="domain" description="Cyclophilin-like" evidence="1">
    <location>
        <begin position="7"/>
        <end position="50"/>
    </location>
</feature>
<evidence type="ECO:0000259" key="1">
    <source>
        <dbReference type="Pfam" id="PF18050"/>
    </source>
</evidence>
<dbReference type="HOGENOM" id="CLU_2773537_0_0_11"/>
<sequence length="69" mass="7960">MTNKIHITINKTELTAPLENNSSARALLEKLSDGDLTLNMHDYENMEKLLIQIFRFHVTISRSQCSQEI</sequence>
<evidence type="ECO:0000313" key="3">
    <source>
        <dbReference type="Proteomes" id="UP000005777"/>
    </source>
</evidence>
<comment type="caution">
    <text evidence="2">The sequence shown here is derived from an EMBL/GenBank/DDBJ whole genome shotgun (WGS) entry which is preliminary data.</text>
</comment>
<gene>
    <name evidence="2" type="ORF">HMPREF9020_01075</name>
</gene>
<name>W1MXD6_SCAIO</name>
<dbReference type="Pfam" id="PF18050">
    <property type="entry name" value="Cyclophil_like2"/>
    <property type="match status" value="1"/>
</dbReference>
<keyword evidence="3" id="KW-1185">Reference proteome</keyword>
<dbReference type="EMBL" id="ADCX01000007">
    <property type="protein sequence ID" value="EQW15225.1"/>
    <property type="molecule type" value="Genomic_DNA"/>
</dbReference>
<proteinExistence type="predicted"/>
<protein>
    <recommendedName>
        <fullName evidence="1">Cyclophilin-like domain-containing protein</fullName>
    </recommendedName>
</protein>
<dbReference type="AlphaFoldDB" id="W1MXD6"/>
<dbReference type="InterPro" id="IPR041183">
    <property type="entry name" value="Cyclophilin-like"/>
</dbReference>
<accession>W1MXD6</accession>